<dbReference type="STRING" id="2741.SAMN04489866_11245"/>
<dbReference type="GO" id="GO:0051603">
    <property type="term" value="P:proteolysis involved in protein catabolic process"/>
    <property type="evidence" value="ECO:0007669"/>
    <property type="project" value="InterPro"/>
</dbReference>
<dbReference type="GO" id="GO:0046872">
    <property type="term" value="F:metal ion binding"/>
    <property type="evidence" value="ECO:0007669"/>
    <property type="project" value="UniProtKB-KW"/>
</dbReference>
<dbReference type="GO" id="GO:0004298">
    <property type="term" value="F:threonine-type endopeptidase activity"/>
    <property type="evidence" value="ECO:0007669"/>
    <property type="project" value="UniProtKB-KW"/>
</dbReference>
<comment type="subcellular location">
    <subcellularLocation>
        <location evidence="1 8">Cytoplasm</location>
    </subcellularLocation>
</comment>
<name>A0A1G6ZAY4_PEPNI</name>
<keyword evidence="6 8" id="KW-0378">Hydrolase</keyword>
<dbReference type="PANTHER" id="PTHR32194">
    <property type="entry name" value="METALLOPROTEASE TLDD"/>
    <property type="match status" value="1"/>
</dbReference>
<dbReference type="SUPFAM" id="SSF56235">
    <property type="entry name" value="N-terminal nucleophile aminohydrolases (Ntn hydrolases)"/>
    <property type="match status" value="1"/>
</dbReference>
<dbReference type="InterPro" id="IPR029055">
    <property type="entry name" value="Ntn_hydrolases_N"/>
</dbReference>
<dbReference type="EC" id="3.4.25.2" evidence="8"/>
<keyword evidence="8" id="KW-0021">Allosteric enzyme</keyword>
<accession>A0A1G6ZAY4</accession>
<dbReference type="RefSeq" id="WP_091792246.1">
    <property type="nucleotide sequence ID" value="NZ_FNAF01000012.1"/>
</dbReference>
<keyword evidence="8" id="KW-0888">Threonine protease</keyword>
<evidence type="ECO:0000256" key="5">
    <source>
        <dbReference type="ARBA" id="ARBA00022723"/>
    </source>
</evidence>
<evidence type="ECO:0000256" key="7">
    <source>
        <dbReference type="ARBA" id="ARBA00023053"/>
    </source>
</evidence>
<evidence type="ECO:0000313" key="10">
    <source>
        <dbReference type="Proteomes" id="UP000198995"/>
    </source>
</evidence>
<keyword evidence="3 8" id="KW-0963">Cytoplasm</keyword>
<dbReference type="EMBL" id="FNAF01000012">
    <property type="protein sequence ID" value="SDD99632.1"/>
    <property type="molecule type" value="Genomic_DNA"/>
</dbReference>
<feature type="binding site" evidence="8">
    <location>
        <position position="166"/>
    </location>
    <ligand>
        <name>Na(+)</name>
        <dbReference type="ChEBI" id="CHEBI:29101"/>
    </ligand>
</feature>
<protein>
    <recommendedName>
        <fullName evidence="8">ATP-dependent protease subunit HslV</fullName>
        <ecNumber evidence="8">3.4.25.2</ecNumber>
    </recommendedName>
</protein>
<feature type="active site" evidence="8">
    <location>
        <position position="7"/>
    </location>
</feature>
<comment type="function">
    <text evidence="8">Protease subunit of a proteasome-like degradation complex believed to be a general protein degrading machinery.</text>
</comment>
<dbReference type="GO" id="GO:0005839">
    <property type="term" value="C:proteasome core complex"/>
    <property type="evidence" value="ECO:0007669"/>
    <property type="project" value="InterPro"/>
</dbReference>
<dbReference type="Proteomes" id="UP000198995">
    <property type="component" value="Unassembled WGS sequence"/>
</dbReference>
<dbReference type="InterPro" id="IPR023333">
    <property type="entry name" value="Proteasome_suB-type"/>
</dbReference>
<keyword evidence="5 8" id="KW-0479">Metal-binding</keyword>
<keyword evidence="7 8" id="KW-0915">Sodium</keyword>
<dbReference type="PIRSF" id="PIRSF039093">
    <property type="entry name" value="HslV"/>
    <property type="match status" value="1"/>
</dbReference>
<evidence type="ECO:0000256" key="3">
    <source>
        <dbReference type="ARBA" id="ARBA00022490"/>
    </source>
</evidence>
<evidence type="ECO:0000256" key="6">
    <source>
        <dbReference type="ARBA" id="ARBA00022801"/>
    </source>
</evidence>
<feature type="binding site" evidence="8">
    <location>
        <position position="163"/>
    </location>
    <ligand>
        <name>Na(+)</name>
        <dbReference type="ChEBI" id="CHEBI:29101"/>
    </ligand>
</feature>
<proteinExistence type="inferred from homology"/>
<dbReference type="NCBIfam" id="NF003964">
    <property type="entry name" value="PRK05456.1"/>
    <property type="match status" value="1"/>
</dbReference>
<comment type="catalytic activity">
    <reaction evidence="8">
        <text>ATP-dependent cleavage of peptide bonds with broad specificity.</text>
        <dbReference type="EC" id="3.4.25.2"/>
    </reaction>
</comment>
<feature type="binding site" evidence="8">
    <location>
        <position position="169"/>
    </location>
    <ligand>
        <name>Na(+)</name>
        <dbReference type="ChEBI" id="CHEBI:29101"/>
    </ligand>
</feature>
<dbReference type="Gene3D" id="3.60.20.10">
    <property type="entry name" value="Glutamine Phosphoribosylpyrophosphate, subunit 1, domain 1"/>
    <property type="match status" value="1"/>
</dbReference>
<dbReference type="Pfam" id="PF00227">
    <property type="entry name" value="Proteasome"/>
    <property type="match status" value="1"/>
</dbReference>
<dbReference type="PROSITE" id="PS51476">
    <property type="entry name" value="PROTEASOME_BETA_2"/>
    <property type="match status" value="1"/>
</dbReference>
<dbReference type="PANTHER" id="PTHR32194:SF0">
    <property type="entry name" value="ATP-DEPENDENT PROTEASE SUBUNIT HSLV"/>
    <property type="match status" value="1"/>
</dbReference>
<dbReference type="InterPro" id="IPR022281">
    <property type="entry name" value="ATP-dep_Prtase_HsIV_su"/>
</dbReference>
<dbReference type="NCBIfam" id="TIGR03692">
    <property type="entry name" value="ATP_dep_HslV"/>
    <property type="match status" value="1"/>
</dbReference>
<keyword evidence="10" id="KW-1185">Reference proteome</keyword>
<evidence type="ECO:0000256" key="8">
    <source>
        <dbReference type="HAMAP-Rule" id="MF_00248"/>
    </source>
</evidence>
<comment type="similarity">
    <text evidence="2 8">Belongs to the peptidase T1B family. HslV subfamily.</text>
</comment>
<dbReference type="CDD" id="cd01913">
    <property type="entry name" value="protease_HslV"/>
    <property type="match status" value="1"/>
</dbReference>
<dbReference type="HAMAP" id="MF_00248">
    <property type="entry name" value="HslV"/>
    <property type="match status" value="1"/>
</dbReference>
<dbReference type="AlphaFoldDB" id="A0A1G6ZAY4"/>
<evidence type="ECO:0000256" key="1">
    <source>
        <dbReference type="ARBA" id="ARBA00004496"/>
    </source>
</evidence>
<dbReference type="GO" id="GO:0009376">
    <property type="term" value="C:HslUV protease complex"/>
    <property type="evidence" value="ECO:0007669"/>
    <property type="project" value="UniProtKB-UniRule"/>
</dbReference>
<sequence length="186" mass="19621">MTQFHATTIVAVKTDAGVALAGDGQVTMGETTIMKGTARKVRRLYRDQVLAGFAGSVADAFTLFDKFEQHLEACGGHLVRAAVALAKEWRTDQMTRQLEALLILADRDELLIVSGGGEVILPEDGVCAIGSGGNFALAAAKALKGNTNLPAPDIARKALEIAADICVYTNHNIVVESIEKEGADAN</sequence>
<keyword evidence="4 8" id="KW-0645">Protease</keyword>
<reference evidence="9 10" key="1">
    <citation type="submission" date="2016-10" db="EMBL/GenBank/DDBJ databases">
        <authorList>
            <person name="de Groot N.N."/>
        </authorList>
    </citation>
    <scope>NUCLEOTIDE SEQUENCE [LARGE SCALE GENOMIC DNA]</scope>
    <source>
        <strain evidence="9 10">DSM 20475</strain>
    </source>
</reference>
<dbReference type="OrthoDB" id="9804884at2"/>
<gene>
    <name evidence="8" type="primary">hslV</name>
    <name evidence="9" type="ORF">SAMN04489866_11245</name>
</gene>
<evidence type="ECO:0000313" key="9">
    <source>
        <dbReference type="EMBL" id="SDD99632.1"/>
    </source>
</evidence>
<comment type="subunit">
    <text evidence="8">A double ring-shaped homohexamer of HslV is capped on each side by a ring-shaped HslU homohexamer. The assembly of the HslU/HslV complex is dependent on binding of ATP.</text>
</comment>
<organism evidence="9 10">
    <name type="scientific">Peptococcus niger</name>
    <dbReference type="NCBI Taxonomy" id="2741"/>
    <lineage>
        <taxon>Bacteria</taxon>
        <taxon>Bacillati</taxon>
        <taxon>Bacillota</taxon>
        <taxon>Clostridia</taxon>
        <taxon>Eubacteriales</taxon>
        <taxon>Peptococcaceae</taxon>
        <taxon>Peptococcus</taxon>
    </lineage>
</organism>
<comment type="activity regulation">
    <text evidence="8">Allosterically activated by HslU binding.</text>
</comment>
<evidence type="ECO:0000256" key="4">
    <source>
        <dbReference type="ARBA" id="ARBA00022670"/>
    </source>
</evidence>
<dbReference type="InterPro" id="IPR001353">
    <property type="entry name" value="Proteasome_sua/b"/>
</dbReference>
<evidence type="ECO:0000256" key="2">
    <source>
        <dbReference type="ARBA" id="ARBA00006053"/>
    </source>
</evidence>